<dbReference type="EMBL" id="JAKLWS010000009">
    <property type="protein sequence ID" value="MCG2588773.1"/>
    <property type="molecule type" value="Genomic_DNA"/>
</dbReference>
<dbReference type="InterPro" id="IPR002123">
    <property type="entry name" value="Plipid/glycerol_acylTrfase"/>
</dbReference>
<comment type="pathway">
    <text evidence="1">Lipid metabolism.</text>
</comment>
<evidence type="ECO:0000256" key="3">
    <source>
        <dbReference type="ARBA" id="ARBA00023315"/>
    </source>
</evidence>
<reference evidence="5" key="1">
    <citation type="submission" date="2022-01" db="EMBL/GenBank/DDBJ databases">
        <authorList>
            <person name="Wang Y."/>
        </authorList>
    </citation>
    <scope>NUCLEOTIDE SEQUENCE</scope>
    <source>
        <strain evidence="5">WB101</strain>
    </source>
</reference>
<dbReference type="Pfam" id="PF01553">
    <property type="entry name" value="Acyltransferase"/>
    <property type="match status" value="1"/>
</dbReference>
<keyword evidence="6" id="KW-1185">Reference proteome</keyword>
<keyword evidence="2" id="KW-0808">Transferase</keyword>
<keyword evidence="3 5" id="KW-0012">Acyltransferase</keyword>
<dbReference type="PANTHER" id="PTHR10434">
    <property type="entry name" value="1-ACYL-SN-GLYCEROL-3-PHOSPHATE ACYLTRANSFERASE"/>
    <property type="match status" value="1"/>
</dbReference>
<dbReference type="SUPFAM" id="SSF69593">
    <property type="entry name" value="Glycerol-3-phosphate (1)-acyltransferase"/>
    <property type="match status" value="1"/>
</dbReference>
<dbReference type="PANTHER" id="PTHR10434:SF11">
    <property type="entry name" value="1-ACYL-SN-GLYCEROL-3-PHOSPHATE ACYLTRANSFERASE"/>
    <property type="match status" value="1"/>
</dbReference>
<protein>
    <submittedName>
        <fullName evidence="5">Lysophospholipid acyltransferase family protein</fullName>
    </submittedName>
</protein>
<organism evidence="5 6">
    <name type="scientific">Rhodohalobacter sulfatireducens</name>
    <dbReference type="NCBI Taxonomy" id="2911366"/>
    <lineage>
        <taxon>Bacteria</taxon>
        <taxon>Pseudomonadati</taxon>
        <taxon>Balneolota</taxon>
        <taxon>Balneolia</taxon>
        <taxon>Balneolales</taxon>
        <taxon>Balneolaceae</taxon>
        <taxon>Rhodohalobacter</taxon>
    </lineage>
</organism>
<evidence type="ECO:0000256" key="1">
    <source>
        <dbReference type="ARBA" id="ARBA00005189"/>
    </source>
</evidence>
<accession>A0ABS9KD73</accession>
<evidence type="ECO:0000313" key="5">
    <source>
        <dbReference type="EMBL" id="MCG2588773.1"/>
    </source>
</evidence>
<evidence type="ECO:0000259" key="4">
    <source>
        <dbReference type="SMART" id="SM00563"/>
    </source>
</evidence>
<dbReference type="RefSeq" id="WP_237853694.1">
    <property type="nucleotide sequence ID" value="NZ_JAKLWS010000009.1"/>
</dbReference>
<sequence>MKKSETEFIPAQEKSWFIILFDLYTRSLFWRRFKNIWVDQSYQPGPESKTIYYLNHTSWWDGLIPLLLNRKLFRQNARAMMEDKQMREHGLFKRIGAFSVNLENPRSAVRSLRFAVESMKRENSSLFIYPEGKIYPFKTENIQFRDGLAWIANRVQEADVVPIGIYITTTNFDKPELYLKIGKPVEFNSETDRSKLKSIFEANLERVLEQLEDQAHNESFRFDRM</sequence>
<evidence type="ECO:0000313" key="6">
    <source>
        <dbReference type="Proteomes" id="UP001165366"/>
    </source>
</evidence>
<reference evidence="5" key="2">
    <citation type="submission" date="2024-05" db="EMBL/GenBank/DDBJ databases">
        <title>Rhodohalobacter halophilus gen. nov., sp. nov., a moderately halophilic member of the family Balneolaceae.</title>
        <authorList>
            <person name="Xia J."/>
        </authorList>
    </citation>
    <scope>NUCLEOTIDE SEQUENCE</scope>
    <source>
        <strain evidence="5">WB101</strain>
    </source>
</reference>
<dbReference type="CDD" id="cd06551">
    <property type="entry name" value="LPLAT"/>
    <property type="match status" value="1"/>
</dbReference>
<comment type="caution">
    <text evidence="5">The sequence shown here is derived from an EMBL/GenBank/DDBJ whole genome shotgun (WGS) entry which is preliminary data.</text>
</comment>
<feature type="domain" description="Phospholipid/glycerol acyltransferase" evidence="4">
    <location>
        <begin position="50"/>
        <end position="168"/>
    </location>
</feature>
<dbReference type="Proteomes" id="UP001165366">
    <property type="component" value="Unassembled WGS sequence"/>
</dbReference>
<dbReference type="SMART" id="SM00563">
    <property type="entry name" value="PlsC"/>
    <property type="match status" value="1"/>
</dbReference>
<name>A0ABS9KD73_9BACT</name>
<dbReference type="GO" id="GO:0016746">
    <property type="term" value="F:acyltransferase activity"/>
    <property type="evidence" value="ECO:0007669"/>
    <property type="project" value="UniProtKB-KW"/>
</dbReference>
<evidence type="ECO:0000256" key="2">
    <source>
        <dbReference type="ARBA" id="ARBA00022679"/>
    </source>
</evidence>
<gene>
    <name evidence="5" type="ORF">L6773_09360</name>
</gene>
<proteinExistence type="predicted"/>